<reference evidence="1" key="1">
    <citation type="submission" date="2021-06" db="EMBL/GenBank/DDBJ databases">
        <authorList>
            <person name="Kallberg Y."/>
            <person name="Tangrot J."/>
            <person name="Rosling A."/>
        </authorList>
    </citation>
    <scope>NUCLEOTIDE SEQUENCE</scope>
    <source>
        <strain evidence="1">MT106</strain>
    </source>
</reference>
<evidence type="ECO:0000313" key="2">
    <source>
        <dbReference type="Proteomes" id="UP000789831"/>
    </source>
</evidence>
<keyword evidence="2" id="KW-1185">Reference proteome</keyword>
<name>A0A9N8ZGS3_9GLOM</name>
<proteinExistence type="predicted"/>
<evidence type="ECO:0000313" key="1">
    <source>
        <dbReference type="EMBL" id="CAG8491965.1"/>
    </source>
</evidence>
<protein>
    <submittedName>
        <fullName evidence="1">8441_t:CDS:1</fullName>
    </submittedName>
</protein>
<dbReference type="EMBL" id="CAJVPL010000397">
    <property type="protein sequence ID" value="CAG8491965.1"/>
    <property type="molecule type" value="Genomic_DNA"/>
</dbReference>
<gene>
    <name evidence="1" type="ORF">AGERDE_LOCUS3800</name>
</gene>
<organism evidence="1 2">
    <name type="scientific">Ambispora gerdemannii</name>
    <dbReference type="NCBI Taxonomy" id="144530"/>
    <lineage>
        <taxon>Eukaryota</taxon>
        <taxon>Fungi</taxon>
        <taxon>Fungi incertae sedis</taxon>
        <taxon>Mucoromycota</taxon>
        <taxon>Glomeromycotina</taxon>
        <taxon>Glomeromycetes</taxon>
        <taxon>Archaeosporales</taxon>
        <taxon>Ambisporaceae</taxon>
        <taxon>Ambispora</taxon>
    </lineage>
</organism>
<accession>A0A9N8ZGS3</accession>
<dbReference type="AlphaFoldDB" id="A0A9N8ZGS3"/>
<dbReference type="OrthoDB" id="2322499at2759"/>
<sequence>MSSENQDIWRTSRFEFLSYPELPPPTGMTEQDFLKLTAMERGCQFCGTRKSAITLHWEFRKTKPFWNPEITAIKQEYETVSLHESHEWILKRKVFG</sequence>
<comment type="caution">
    <text evidence="1">The sequence shown here is derived from an EMBL/GenBank/DDBJ whole genome shotgun (WGS) entry which is preliminary data.</text>
</comment>
<dbReference type="Proteomes" id="UP000789831">
    <property type="component" value="Unassembled WGS sequence"/>
</dbReference>